<feature type="transmembrane region" description="Helical" evidence="1">
    <location>
        <begin position="7"/>
        <end position="28"/>
    </location>
</feature>
<accession>A0A1C4GL99</accession>
<evidence type="ECO:0000313" key="3">
    <source>
        <dbReference type="Proteomes" id="UP000198515"/>
    </source>
</evidence>
<proteinExistence type="predicted"/>
<dbReference type="AlphaFoldDB" id="A0A1C4GL99"/>
<dbReference type="EMBL" id="FMBC01000080">
    <property type="protein sequence ID" value="SCC68916.1"/>
    <property type="molecule type" value="Genomic_DNA"/>
</dbReference>
<dbReference type="OrthoDB" id="6521020at2"/>
<evidence type="ECO:0000313" key="2">
    <source>
        <dbReference type="EMBL" id="SCC68916.1"/>
    </source>
</evidence>
<keyword evidence="1" id="KW-0472">Membrane</keyword>
<sequence length="154" mass="17866">MKANLKKILLALVVAGSTLIGYFLWLSLHPVKIIAVHQSNNYSDILVENFPVTDKGKIKWWLKNKTKLKEKYRIPVPSADGFFSITFWNFAAGYKEEEKYDRLCFNDMHTKKNCIEKDAVFTVERSNNTGILFTVYDGTYHLKNNGEIIKLNRE</sequence>
<protein>
    <submittedName>
        <fullName evidence="2">Putative membrane protein</fullName>
    </submittedName>
</protein>
<gene>
    <name evidence="2" type="ORF">GA0061070_10809</name>
</gene>
<keyword evidence="1" id="KW-0812">Transmembrane</keyword>
<evidence type="ECO:0000256" key="1">
    <source>
        <dbReference type="SAM" id="Phobius"/>
    </source>
</evidence>
<organism evidence="2 3">
    <name type="scientific">Kosakonia oryziphila</name>
    <dbReference type="NCBI Taxonomy" id="1005667"/>
    <lineage>
        <taxon>Bacteria</taxon>
        <taxon>Pseudomonadati</taxon>
        <taxon>Pseudomonadota</taxon>
        <taxon>Gammaproteobacteria</taxon>
        <taxon>Enterobacterales</taxon>
        <taxon>Enterobacteriaceae</taxon>
        <taxon>Kosakonia</taxon>
    </lineage>
</organism>
<dbReference type="Proteomes" id="UP000198515">
    <property type="component" value="Unassembled WGS sequence"/>
</dbReference>
<dbReference type="Pfam" id="PF06092">
    <property type="entry name" value="DUF943"/>
    <property type="match status" value="1"/>
</dbReference>
<keyword evidence="1" id="KW-1133">Transmembrane helix</keyword>
<keyword evidence="3" id="KW-1185">Reference proteome</keyword>
<reference evidence="3" key="1">
    <citation type="submission" date="2016-08" db="EMBL/GenBank/DDBJ databases">
        <authorList>
            <person name="Varghese N."/>
            <person name="Submissions Spin"/>
        </authorList>
    </citation>
    <scope>NUCLEOTIDE SEQUENCE [LARGE SCALE GENOMIC DNA]</scope>
    <source>
        <strain evidence="3">REICA_142</strain>
    </source>
</reference>
<dbReference type="InterPro" id="IPR010351">
    <property type="entry name" value="DUF943"/>
</dbReference>
<dbReference type="RefSeq" id="WP_090138836.1">
    <property type="nucleotide sequence ID" value="NZ_FMBC01000080.1"/>
</dbReference>
<name>A0A1C4GL99_9ENTR</name>